<evidence type="ECO:0000256" key="7">
    <source>
        <dbReference type="ARBA" id="ARBA00022475"/>
    </source>
</evidence>
<reference evidence="20 21" key="1">
    <citation type="submission" date="2018-03" db="EMBL/GenBank/DDBJ databases">
        <title>Genomic Encyclopedia of Archaeal and Bacterial Type Strains, Phase II (KMG-II): from individual species to whole genera.</title>
        <authorList>
            <person name="Goeker M."/>
        </authorList>
    </citation>
    <scope>NUCLEOTIDE SEQUENCE [LARGE SCALE GENOMIC DNA]</scope>
    <source>
        <strain evidence="20 21">DSM 100214</strain>
    </source>
</reference>
<keyword evidence="8 19" id="KW-0169">Cobalamin biosynthesis</keyword>
<evidence type="ECO:0000256" key="16">
    <source>
        <dbReference type="ARBA" id="ARBA00032853"/>
    </source>
</evidence>
<dbReference type="RefSeq" id="WP_110309233.1">
    <property type="nucleotide sequence ID" value="NZ_QICL01000001.1"/>
</dbReference>
<comment type="caution">
    <text evidence="20">The sequence shown here is derived from an EMBL/GenBank/DDBJ whole genome shotgun (WGS) entry which is preliminary data.</text>
</comment>
<evidence type="ECO:0000256" key="15">
    <source>
        <dbReference type="ARBA" id="ARBA00032605"/>
    </source>
</evidence>
<keyword evidence="21" id="KW-1185">Reference proteome</keyword>
<evidence type="ECO:0000256" key="12">
    <source>
        <dbReference type="ARBA" id="ARBA00022989"/>
    </source>
</evidence>
<evidence type="ECO:0000256" key="2">
    <source>
        <dbReference type="ARBA" id="ARBA00004651"/>
    </source>
</evidence>
<evidence type="ECO:0000256" key="1">
    <source>
        <dbReference type="ARBA" id="ARBA00001946"/>
    </source>
</evidence>
<evidence type="ECO:0000256" key="17">
    <source>
        <dbReference type="ARBA" id="ARBA00048623"/>
    </source>
</evidence>
<dbReference type="GO" id="GO:0005886">
    <property type="term" value="C:plasma membrane"/>
    <property type="evidence" value="ECO:0007669"/>
    <property type="project" value="UniProtKB-SubCell"/>
</dbReference>
<comment type="function">
    <text evidence="14 19">Joins adenosylcobinamide-GDP and alpha-ribazole to generate adenosylcobalamin (Ado-cobalamin). Also synthesizes adenosylcobalamin 5'-phosphate from adenosylcobinamide-GDP and alpha-ribazole 5'-phosphate.</text>
</comment>
<dbReference type="Pfam" id="PF02654">
    <property type="entry name" value="CobS"/>
    <property type="match status" value="1"/>
</dbReference>
<evidence type="ECO:0000256" key="6">
    <source>
        <dbReference type="ARBA" id="ARBA00015850"/>
    </source>
</evidence>
<comment type="subcellular location">
    <subcellularLocation>
        <location evidence="2 19">Cell membrane</location>
        <topology evidence="2 19">Multi-pass membrane protein</topology>
    </subcellularLocation>
</comment>
<evidence type="ECO:0000256" key="19">
    <source>
        <dbReference type="HAMAP-Rule" id="MF_00719"/>
    </source>
</evidence>
<evidence type="ECO:0000256" key="3">
    <source>
        <dbReference type="ARBA" id="ARBA00004663"/>
    </source>
</evidence>
<dbReference type="EC" id="2.7.8.26" evidence="5 19"/>
<comment type="pathway">
    <text evidence="3 19">Cofactor biosynthesis; adenosylcobalamin biosynthesis; adenosylcobalamin from cob(II)yrinate a,c-diamide: step 7/7.</text>
</comment>
<feature type="transmembrane region" description="Helical" evidence="19">
    <location>
        <begin position="106"/>
        <end position="124"/>
    </location>
</feature>
<dbReference type="UniPathway" id="UPA00148">
    <property type="reaction ID" value="UER00238"/>
</dbReference>
<evidence type="ECO:0000256" key="14">
    <source>
        <dbReference type="ARBA" id="ARBA00025228"/>
    </source>
</evidence>
<dbReference type="HAMAP" id="MF_00719">
    <property type="entry name" value="CobS"/>
    <property type="match status" value="1"/>
</dbReference>
<evidence type="ECO:0000256" key="5">
    <source>
        <dbReference type="ARBA" id="ARBA00013200"/>
    </source>
</evidence>
<gene>
    <name evidence="19" type="primary">cobS</name>
    <name evidence="20" type="ORF">CLV62_101555</name>
</gene>
<dbReference type="AlphaFoldDB" id="A0A2V3PWK0"/>
<comment type="catalytic activity">
    <reaction evidence="18 19">
        <text>alpha-ribazole 5'-phosphate + adenosylcob(III)inamide-GDP = adenosylcob(III)alamin 5'-phosphate + GMP + H(+)</text>
        <dbReference type="Rhea" id="RHEA:23560"/>
        <dbReference type="ChEBI" id="CHEBI:15378"/>
        <dbReference type="ChEBI" id="CHEBI:57918"/>
        <dbReference type="ChEBI" id="CHEBI:58115"/>
        <dbReference type="ChEBI" id="CHEBI:60487"/>
        <dbReference type="ChEBI" id="CHEBI:60493"/>
        <dbReference type="EC" id="2.7.8.26"/>
    </reaction>
</comment>
<evidence type="ECO:0000256" key="4">
    <source>
        <dbReference type="ARBA" id="ARBA00010561"/>
    </source>
</evidence>
<evidence type="ECO:0000313" key="21">
    <source>
        <dbReference type="Proteomes" id="UP000247973"/>
    </source>
</evidence>
<dbReference type="GO" id="GO:0051073">
    <property type="term" value="F:adenosylcobinamide-GDP ribazoletransferase activity"/>
    <property type="evidence" value="ECO:0007669"/>
    <property type="project" value="UniProtKB-UniRule"/>
</dbReference>
<comment type="cofactor">
    <cofactor evidence="1 19">
        <name>Mg(2+)</name>
        <dbReference type="ChEBI" id="CHEBI:18420"/>
    </cofactor>
</comment>
<dbReference type="NCBIfam" id="TIGR00317">
    <property type="entry name" value="cobS"/>
    <property type="match status" value="1"/>
</dbReference>
<dbReference type="OrthoDB" id="9794626at2"/>
<feature type="transmembrane region" description="Helical" evidence="19">
    <location>
        <begin position="173"/>
        <end position="191"/>
    </location>
</feature>
<dbReference type="PANTHER" id="PTHR34148:SF1">
    <property type="entry name" value="ADENOSYLCOBINAMIDE-GDP RIBAZOLETRANSFERASE"/>
    <property type="match status" value="1"/>
</dbReference>
<evidence type="ECO:0000256" key="8">
    <source>
        <dbReference type="ARBA" id="ARBA00022573"/>
    </source>
</evidence>
<dbReference type="GO" id="GO:0008818">
    <property type="term" value="F:cobalamin 5'-phosphate synthase activity"/>
    <property type="evidence" value="ECO:0007669"/>
    <property type="project" value="UniProtKB-UniRule"/>
</dbReference>
<evidence type="ECO:0000313" key="20">
    <source>
        <dbReference type="EMBL" id="PXV69286.1"/>
    </source>
</evidence>
<evidence type="ECO:0000256" key="10">
    <source>
        <dbReference type="ARBA" id="ARBA00022692"/>
    </source>
</evidence>
<protein>
    <recommendedName>
        <fullName evidence="6 19">Adenosylcobinamide-GDP ribazoletransferase</fullName>
        <ecNumber evidence="5 19">2.7.8.26</ecNumber>
    </recommendedName>
    <alternativeName>
        <fullName evidence="16 19">Cobalamin synthase</fullName>
    </alternativeName>
    <alternativeName>
        <fullName evidence="15 19">Cobalamin-5'-phosphate synthase</fullName>
    </alternativeName>
</protein>
<evidence type="ECO:0000256" key="9">
    <source>
        <dbReference type="ARBA" id="ARBA00022679"/>
    </source>
</evidence>
<feature type="transmembrane region" description="Helical" evidence="19">
    <location>
        <begin position="227"/>
        <end position="246"/>
    </location>
</feature>
<proteinExistence type="inferred from homology"/>
<feature type="transmembrane region" description="Helical" evidence="19">
    <location>
        <begin position="39"/>
        <end position="67"/>
    </location>
</feature>
<evidence type="ECO:0000256" key="18">
    <source>
        <dbReference type="ARBA" id="ARBA00049504"/>
    </source>
</evidence>
<organism evidence="20 21">
    <name type="scientific">Dysgonomonas alginatilytica</name>
    <dbReference type="NCBI Taxonomy" id="1605892"/>
    <lineage>
        <taxon>Bacteria</taxon>
        <taxon>Pseudomonadati</taxon>
        <taxon>Bacteroidota</taxon>
        <taxon>Bacteroidia</taxon>
        <taxon>Bacteroidales</taxon>
        <taxon>Dysgonomonadaceae</taxon>
        <taxon>Dysgonomonas</taxon>
    </lineage>
</organism>
<dbReference type="PANTHER" id="PTHR34148">
    <property type="entry name" value="ADENOSYLCOBINAMIDE-GDP RIBAZOLETRANSFERASE"/>
    <property type="match status" value="1"/>
</dbReference>
<keyword evidence="10 19" id="KW-0812">Transmembrane</keyword>
<keyword evidence="12 19" id="KW-1133">Transmembrane helix</keyword>
<comment type="catalytic activity">
    <reaction evidence="17 19">
        <text>alpha-ribazole + adenosylcob(III)inamide-GDP = adenosylcob(III)alamin + GMP + H(+)</text>
        <dbReference type="Rhea" id="RHEA:16049"/>
        <dbReference type="ChEBI" id="CHEBI:10329"/>
        <dbReference type="ChEBI" id="CHEBI:15378"/>
        <dbReference type="ChEBI" id="CHEBI:18408"/>
        <dbReference type="ChEBI" id="CHEBI:58115"/>
        <dbReference type="ChEBI" id="CHEBI:60487"/>
        <dbReference type="EC" id="2.7.8.26"/>
    </reaction>
</comment>
<feature type="transmembrane region" description="Helical" evidence="19">
    <location>
        <begin position="197"/>
        <end position="215"/>
    </location>
</feature>
<evidence type="ECO:0000256" key="13">
    <source>
        <dbReference type="ARBA" id="ARBA00023136"/>
    </source>
</evidence>
<keyword evidence="13 19" id="KW-0472">Membrane</keyword>
<keyword evidence="9 19" id="KW-0808">Transferase</keyword>
<name>A0A2V3PWK0_9BACT</name>
<evidence type="ECO:0000256" key="11">
    <source>
        <dbReference type="ARBA" id="ARBA00022842"/>
    </source>
</evidence>
<comment type="similarity">
    <text evidence="4 19">Belongs to the CobS family.</text>
</comment>
<keyword evidence="7 19" id="KW-1003">Cell membrane</keyword>
<dbReference type="InterPro" id="IPR003805">
    <property type="entry name" value="CobS"/>
</dbReference>
<dbReference type="EMBL" id="QICL01000001">
    <property type="protein sequence ID" value="PXV69286.1"/>
    <property type="molecule type" value="Genomic_DNA"/>
</dbReference>
<dbReference type="Proteomes" id="UP000247973">
    <property type="component" value="Unassembled WGS sequence"/>
</dbReference>
<dbReference type="GO" id="GO:0009236">
    <property type="term" value="P:cobalamin biosynthetic process"/>
    <property type="evidence" value="ECO:0007669"/>
    <property type="project" value="UniProtKB-UniRule"/>
</dbReference>
<accession>A0A2V3PWK0</accession>
<sequence length="248" mass="27733">MNNIGAALIFFTRLPFWRIFNVPNEYFKQVINYWSVVGWLTGAVMALVLWGASFVFPIHIAVVLAILSRLLITGALHEDGLADFFDGFGGGTSKERILAIMKDSHIGTYGVVSLIFYFLLLFLLLTSLPLHIACLVVLAGDPLCKFIGSFITLRLPYARNEETSKAKMVYKTMVLRTFILSALFGLVPIFGLLPKEYWLAVILPILVFLLLTSLMNKKIQGYTGDCCGALFLMCELSFYLGIVAVYNY</sequence>
<keyword evidence="11 19" id="KW-0460">Magnesium</keyword>